<dbReference type="EMBL" id="BAABCN010000007">
    <property type="protein sequence ID" value="GAA3882563.1"/>
    <property type="molecule type" value="Genomic_DNA"/>
</dbReference>
<gene>
    <name evidence="1" type="ORF">GCM10022381_26040</name>
</gene>
<keyword evidence="2" id="KW-1185">Reference proteome</keyword>
<evidence type="ECO:0000313" key="1">
    <source>
        <dbReference type="EMBL" id="GAA3882563.1"/>
    </source>
</evidence>
<comment type="caution">
    <text evidence="1">The sequence shown here is derived from an EMBL/GenBank/DDBJ whole genome shotgun (WGS) entry which is preliminary data.</text>
</comment>
<name>A0ABP7KMX8_9MICO</name>
<protein>
    <submittedName>
        <fullName evidence="1">Uncharacterized protein</fullName>
    </submittedName>
</protein>
<organism evidence="1 2">
    <name type="scientific">Leifsonia kafniensis</name>
    <dbReference type="NCBI Taxonomy" id="475957"/>
    <lineage>
        <taxon>Bacteria</taxon>
        <taxon>Bacillati</taxon>
        <taxon>Actinomycetota</taxon>
        <taxon>Actinomycetes</taxon>
        <taxon>Micrococcales</taxon>
        <taxon>Microbacteriaceae</taxon>
        <taxon>Leifsonia</taxon>
    </lineage>
</organism>
<dbReference type="Proteomes" id="UP001501803">
    <property type="component" value="Unassembled WGS sequence"/>
</dbReference>
<sequence length="92" mass="10110">MSGKREPLNISPDARPAVREGPYSHELVNVKVRQLLKHVQRSAGSTKARIVANRQLIVDVDTWTDPTLMPPTNIAADVRILHDALTGGTEFA</sequence>
<evidence type="ECO:0000313" key="2">
    <source>
        <dbReference type="Proteomes" id="UP001501803"/>
    </source>
</evidence>
<reference evidence="2" key="1">
    <citation type="journal article" date="2019" name="Int. J. Syst. Evol. Microbiol.">
        <title>The Global Catalogue of Microorganisms (GCM) 10K type strain sequencing project: providing services to taxonomists for standard genome sequencing and annotation.</title>
        <authorList>
            <consortium name="The Broad Institute Genomics Platform"/>
            <consortium name="The Broad Institute Genome Sequencing Center for Infectious Disease"/>
            <person name="Wu L."/>
            <person name="Ma J."/>
        </authorList>
    </citation>
    <scope>NUCLEOTIDE SEQUENCE [LARGE SCALE GENOMIC DNA]</scope>
    <source>
        <strain evidence="2">JCM 17021</strain>
    </source>
</reference>
<accession>A0ABP7KMX8</accession>
<proteinExistence type="predicted"/>